<name>A0A7X0ECJ8_9PROT</name>
<gene>
    <name evidence="2" type="ORF">FHS74_002279</name>
</gene>
<feature type="region of interest" description="Disordered" evidence="1">
    <location>
        <begin position="206"/>
        <end position="233"/>
    </location>
</feature>
<evidence type="ECO:0000256" key="1">
    <source>
        <dbReference type="SAM" id="MobiDB-lite"/>
    </source>
</evidence>
<keyword evidence="3" id="KW-1185">Reference proteome</keyword>
<accession>A0A7X0ECJ8</accession>
<dbReference type="RefSeq" id="WP_184800409.1">
    <property type="nucleotide sequence ID" value="NZ_JACIIZ010000005.1"/>
</dbReference>
<reference evidence="2 3" key="1">
    <citation type="submission" date="2020-08" db="EMBL/GenBank/DDBJ databases">
        <title>Genomic Encyclopedia of Type Strains, Phase IV (KMG-IV): sequencing the most valuable type-strain genomes for metagenomic binning, comparative biology and taxonomic classification.</title>
        <authorList>
            <person name="Goeker M."/>
        </authorList>
    </citation>
    <scope>NUCLEOTIDE SEQUENCE [LARGE SCALE GENOMIC DNA]</scope>
    <source>
        <strain evidence="2 3">DSM 22198</strain>
    </source>
</reference>
<organism evidence="2 3">
    <name type="scientific">Nitrospirillum iridis</name>
    <dbReference type="NCBI Taxonomy" id="765888"/>
    <lineage>
        <taxon>Bacteria</taxon>
        <taxon>Pseudomonadati</taxon>
        <taxon>Pseudomonadota</taxon>
        <taxon>Alphaproteobacteria</taxon>
        <taxon>Rhodospirillales</taxon>
        <taxon>Azospirillaceae</taxon>
        <taxon>Nitrospirillum</taxon>
    </lineage>
</organism>
<proteinExistence type="predicted"/>
<feature type="compositionally biased region" description="Polar residues" evidence="1">
    <location>
        <begin position="206"/>
        <end position="215"/>
    </location>
</feature>
<feature type="region of interest" description="Disordered" evidence="1">
    <location>
        <begin position="159"/>
        <end position="182"/>
    </location>
</feature>
<comment type="caution">
    <text evidence="2">The sequence shown here is derived from an EMBL/GenBank/DDBJ whole genome shotgun (WGS) entry which is preliminary data.</text>
</comment>
<dbReference type="AlphaFoldDB" id="A0A7X0ECJ8"/>
<sequence>MTALLPRDDMDTGHPALAAAWQHRRARGLHPHPVLTPAGLVLGAGTLLAKRSANVWAPQALDVDADRLLALLAIAYGSPHTAERARHILAKVEAAGRALAANEAVQAAIHLAHAGLGALPDTEATAHRLFLAETLLDDGMAPNVLMKVAGFAIAKYSPDQPRDDHGRWTSGGGSDMATGSAPYEVAGDGLRAGVVPVGYDGERNWSSSKAGSGNQFKKLRPHRDKPGWTRWKDQNGAWRERPSTKEELEYFADKALRGIPGILPFSFLPGRILEEQMCQLTPGKCLPDSI</sequence>
<evidence type="ECO:0000313" key="2">
    <source>
        <dbReference type="EMBL" id="MBB6251728.1"/>
    </source>
</evidence>
<protein>
    <submittedName>
        <fullName evidence="2">Uncharacterized protein</fullName>
    </submittedName>
</protein>
<dbReference type="Proteomes" id="UP000539175">
    <property type="component" value="Unassembled WGS sequence"/>
</dbReference>
<dbReference type="EMBL" id="JACIIZ010000005">
    <property type="protein sequence ID" value="MBB6251728.1"/>
    <property type="molecule type" value="Genomic_DNA"/>
</dbReference>
<feature type="compositionally biased region" description="Basic and acidic residues" evidence="1">
    <location>
        <begin position="224"/>
        <end position="233"/>
    </location>
</feature>
<evidence type="ECO:0000313" key="3">
    <source>
        <dbReference type="Proteomes" id="UP000539175"/>
    </source>
</evidence>